<keyword evidence="2 5" id="KW-0812">Transmembrane</keyword>
<evidence type="ECO:0000256" key="2">
    <source>
        <dbReference type="ARBA" id="ARBA00022692"/>
    </source>
</evidence>
<evidence type="ECO:0000259" key="6">
    <source>
        <dbReference type="Pfam" id="PF04893"/>
    </source>
</evidence>
<organism evidence="7 8">
    <name type="scientific">Sphingorhabdus rigui</name>
    <dbReference type="NCBI Taxonomy" id="1282858"/>
    <lineage>
        <taxon>Bacteria</taxon>
        <taxon>Pseudomonadati</taxon>
        <taxon>Pseudomonadota</taxon>
        <taxon>Alphaproteobacteria</taxon>
        <taxon>Sphingomonadales</taxon>
        <taxon>Sphingomonadaceae</taxon>
        <taxon>Sphingorhabdus</taxon>
    </lineage>
</organism>
<reference evidence="7 8" key="1">
    <citation type="submission" date="2020-08" db="EMBL/GenBank/DDBJ databases">
        <title>Genomic Encyclopedia of Type Strains, Phase IV (KMG-IV): sequencing the most valuable type-strain genomes for metagenomic binning, comparative biology and taxonomic classification.</title>
        <authorList>
            <person name="Goeker M."/>
        </authorList>
    </citation>
    <scope>NUCLEOTIDE SEQUENCE [LARGE SCALE GENOMIC DNA]</scope>
    <source>
        <strain evidence="7 8">DSM 29050</strain>
    </source>
</reference>
<feature type="transmembrane region" description="Helical" evidence="5">
    <location>
        <begin position="71"/>
        <end position="98"/>
    </location>
</feature>
<evidence type="ECO:0000256" key="5">
    <source>
        <dbReference type="SAM" id="Phobius"/>
    </source>
</evidence>
<comment type="caution">
    <text evidence="7">The sequence shown here is derived from an EMBL/GenBank/DDBJ whole genome shotgun (WGS) entry which is preliminary data.</text>
</comment>
<comment type="subcellular location">
    <subcellularLocation>
        <location evidence="1">Membrane</location>
        <topology evidence="1">Multi-pass membrane protein</topology>
    </subcellularLocation>
</comment>
<feature type="domain" description="Yip1" evidence="6">
    <location>
        <begin position="9"/>
        <end position="184"/>
    </location>
</feature>
<dbReference type="AlphaFoldDB" id="A0A840B245"/>
<evidence type="ECO:0000256" key="1">
    <source>
        <dbReference type="ARBA" id="ARBA00004141"/>
    </source>
</evidence>
<sequence length="211" mass="21571">MSIVARAKNIILKPTDEWNVIADEPATVGGLFTGYAMILAAIPLAAGIIFTGALGINTASLGGMGGGAMQMGFGAIAAMAVVGYVFSLFTLFVMSFLVNAVSPSFNGKSDMVQSTKLMTYASTPTWVAGSVSWIPILGGLISFAAIAYVVYLIYLGLQPVLGVPKEKVAGFTVVIVLIYVVLSVIISGILIGIAFSTLFGSGMVGGALSGA</sequence>
<feature type="transmembrane region" description="Helical" evidence="5">
    <location>
        <begin position="35"/>
        <end position="59"/>
    </location>
</feature>
<protein>
    <recommendedName>
        <fullName evidence="6">Yip1 domain-containing protein</fullName>
    </recommendedName>
</protein>
<evidence type="ECO:0000313" key="7">
    <source>
        <dbReference type="EMBL" id="MBB3942970.1"/>
    </source>
</evidence>
<dbReference type="Proteomes" id="UP000581447">
    <property type="component" value="Unassembled WGS sequence"/>
</dbReference>
<dbReference type="Pfam" id="PF04893">
    <property type="entry name" value="Yip1"/>
    <property type="match status" value="1"/>
</dbReference>
<dbReference type="EMBL" id="JACIEA010000001">
    <property type="protein sequence ID" value="MBB3942970.1"/>
    <property type="molecule type" value="Genomic_DNA"/>
</dbReference>
<evidence type="ECO:0000313" key="8">
    <source>
        <dbReference type="Proteomes" id="UP000581447"/>
    </source>
</evidence>
<evidence type="ECO:0000256" key="3">
    <source>
        <dbReference type="ARBA" id="ARBA00022989"/>
    </source>
</evidence>
<gene>
    <name evidence="7" type="ORF">GGR91_001192</name>
</gene>
<accession>A0A840B245</accession>
<dbReference type="InterPro" id="IPR006977">
    <property type="entry name" value="Yip1_dom"/>
</dbReference>
<proteinExistence type="predicted"/>
<keyword evidence="3 5" id="KW-1133">Transmembrane helix</keyword>
<name>A0A840B245_9SPHN</name>
<dbReference type="GO" id="GO:0016020">
    <property type="term" value="C:membrane"/>
    <property type="evidence" value="ECO:0007669"/>
    <property type="project" value="UniProtKB-SubCell"/>
</dbReference>
<evidence type="ECO:0000256" key="4">
    <source>
        <dbReference type="ARBA" id="ARBA00023136"/>
    </source>
</evidence>
<dbReference type="RefSeq" id="WP_183941002.1">
    <property type="nucleotide sequence ID" value="NZ_BAABBG010000023.1"/>
</dbReference>
<feature type="transmembrane region" description="Helical" evidence="5">
    <location>
        <begin position="133"/>
        <end position="157"/>
    </location>
</feature>
<keyword evidence="8" id="KW-1185">Reference proteome</keyword>
<keyword evidence="4 5" id="KW-0472">Membrane</keyword>
<feature type="transmembrane region" description="Helical" evidence="5">
    <location>
        <begin position="169"/>
        <end position="195"/>
    </location>
</feature>